<evidence type="ECO:0000313" key="2">
    <source>
        <dbReference type="EMBL" id="KAF5900560.1"/>
    </source>
</evidence>
<proteinExistence type="predicted"/>
<name>A0A8J4UR06_CLAMG</name>
<protein>
    <submittedName>
        <fullName evidence="2">Tumor necrosis factor ligand superfamily member 6-like</fullName>
    </submittedName>
</protein>
<keyword evidence="1" id="KW-0472">Membrane</keyword>
<dbReference type="EMBL" id="QNUK01000133">
    <property type="protein sequence ID" value="KAF5900560.1"/>
    <property type="molecule type" value="Genomic_DNA"/>
</dbReference>
<keyword evidence="3" id="KW-1185">Reference proteome</keyword>
<feature type="non-terminal residue" evidence="2">
    <location>
        <position position="1"/>
    </location>
</feature>
<evidence type="ECO:0000313" key="3">
    <source>
        <dbReference type="Proteomes" id="UP000727407"/>
    </source>
</evidence>
<evidence type="ECO:0000256" key="1">
    <source>
        <dbReference type="SAM" id="Phobius"/>
    </source>
</evidence>
<organism evidence="2 3">
    <name type="scientific">Clarias magur</name>
    <name type="common">Asian catfish</name>
    <name type="synonym">Macropteronotus magur</name>
    <dbReference type="NCBI Taxonomy" id="1594786"/>
    <lineage>
        <taxon>Eukaryota</taxon>
        <taxon>Metazoa</taxon>
        <taxon>Chordata</taxon>
        <taxon>Craniata</taxon>
        <taxon>Vertebrata</taxon>
        <taxon>Euteleostomi</taxon>
        <taxon>Actinopterygii</taxon>
        <taxon>Neopterygii</taxon>
        <taxon>Teleostei</taxon>
        <taxon>Ostariophysi</taxon>
        <taxon>Siluriformes</taxon>
        <taxon>Clariidae</taxon>
        <taxon>Clarias</taxon>
    </lineage>
</organism>
<keyword evidence="1" id="KW-1133">Transmembrane helix</keyword>
<dbReference type="AlphaFoldDB" id="A0A8J4UR06"/>
<feature type="transmembrane region" description="Helical" evidence="1">
    <location>
        <begin position="58"/>
        <end position="81"/>
    </location>
</feature>
<sequence>MRGNHRHPYPPVFTVDAAGGFPQQHQAARVEPPLVPCWTLPPAQFWPKKRSCGGVSSAACLLIMVLLTVFAALGLGAYQILQLQTELLHLKKEIHPQTESSSPQRLVGGHQIEDIQEHKHVPAAHLM</sequence>
<dbReference type="Proteomes" id="UP000727407">
    <property type="component" value="Unassembled WGS sequence"/>
</dbReference>
<dbReference type="OrthoDB" id="5983780at2759"/>
<keyword evidence="1" id="KW-0812">Transmembrane</keyword>
<accession>A0A8J4UR06</accession>
<comment type="caution">
    <text evidence="2">The sequence shown here is derived from an EMBL/GenBank/DDBJ whole genome shotgun (WGS) entry which is preliminary data.</text>
</comment>
<gene>
    <name evidence="2" type="primary">faslg</name>
    <name evidence="2" type="ORF">DAT39_009754</name>
</gene>
<reference evidence="2" key="1">
    <citation type="submission" date="2020-07" db="EMBL/GenBank/DDBJ databases">
        <title>Clarias magur genome sequencing, assembly and annotation.</title>
        <authorList>
            <person name="Kushwaha B."/>
            <person name="Kumar R."/>
            <person name="Das P."/>
            <person name="Joshi C.G."/>
            <person name="Kumar D."/>
            <person name="Nagpure N.S."/>
            <person name="Pandey M."/>
            <person name="Agarwal S."/>
            <person name="Srivastava S."/>
            <person name="Singh M."/>
            <person name="Sahoo L."/>
            <person name="Jayasankar P."/>
            <person name="Meher P.K."/>
            <person name="Koringa P.G."/>
            <person name="Iquebal M.A."/>
            <person name="Das S.P."/>
            <person name="Bit A."/>
            <person name="Patnaik S."/>
            <person name="Patel N."/>
            <person name="Shah T.M."/>
            <person name="Hinsu A."/>
            <person name="Jena J.K."/>
        </authorList>
    </citation>
    <scope>NUCLEOTIDE SEQUENCE</scope>
    <source>
        <strain evidence="2">CIFAMagur01</strain>
        <tissue evidence="2">Testis</tissue>
    </source>
</reference>